<dbReference type="SUPFAM" id="SSF101478">
    <property type="entry name" value="ADP-ribosylglycohydrolase"/>
    <property type="match status" value="1"/>
</dbReference>
<dbReference type="InterPro" id="IPR005502">
    <property type="entry name" value="Ribosyl_crysJ1"/>
</dbReference>
<name>E3CXK2_9BACT</name>
<gene>
    <name evidence="2" type="ORF">Apau_2035</name>
</gene>
<feature type="binding site" evidence="1">
    <location>
        <position position="39"/>
    </location>
    <ligand>
        <name>Mg(2+)</name>
        <dbReference type="ChEBI" id="CHEBI:18420"/>
        <label>1</label>
    </ligand>
</feature>
<dbReference type="HOGENOM" id="CLU_024566_1_0_0"/>
<dbReference type="InterPro" id="IPR050792">
    <property type="entry name" value="ADP-ribosylglycohydrolase"/>
</dbReference>
<feature type="binding site" evidence="1">
    <location>
        <position position="214"/>
    </location>
    <ligand>
        <name>Mg(2+)</name>
        <dbReference type="ChEBI" id="CHEBI:18420"/>
        <label>1</label>
    </ligand>
</feature>
<keyword evidence="1" id="KW-0479">Metal-binding</keyword>
<dbReference type="RefSeq" id="WP_006301684.1">
    <property type="nucleotide sequence ID" value="NZ_CM001022.1"/>
</dbReference>
<sequence length="276" mass="29493">MIPLLGALAGDAAGSAYERDPAPPGDFDLFPSEARFTDDTVLTLAVADALLEAGDYEASLLRWGRAYPDAGYGSRFRAWLGDPQGTPRDSLGNGSAMRVSPVAWAFDDLTSVLVAAEASAWPSHRHPEAVRGAQAAAASVFLARTGVPRGEIRRALTDRFGYDLSRSLADLSRSPRFDATCPGSVPQALTAFLEAESFEDALRGAVGLRGDADTQAAIAGAAAQGFFDVPDSLARRVRGLLPPELLALHDRFWGRFVEPRLGMRSLTPLSRLPDRL</sequence>
<comment type="cofactor">
    <cofactor evidence="1">
        <name>Mg(2+)</name>
        <dbReference type="ChEBI" id="CHEBI:18420"/>
    </cofactor>
    <text evidence="1">Binds 2 magnesium ions per subunit.</text>
</comment>
<evidence type="ECO:0000256" key="1">
    <source>
        <dbReference type="PIRSR" id="PIRSR605502-1"/>
    </source>
</evidence>
<dbReference type="Proteomes" id="UP000005096">
    <property type="component" value="Chromosome"/>
</dbReference>
<dbReference type="Pfam" id="PF03747">
    <property type="entry name" value="ADP_ribosyl_GH"/>
    <property type="match status" value="1"/>
</dbReference>
<keyword evidence="1" id="KW-0460">Magnesium</keyword>
<dbReference type="STRING" id="584708.Apau_2035"/>
<reference evidence="2 3" key="1">
    <citation type="journal article" date="2010" name="Stand. Genomic Sci.">
        <title>Non-contiguous finished genome sequence of Aminomonas paucivorans type strain (GLU-3).</title>
        <authorList>
            <person name="Pitluck S."/>
            <person name="Yasawong M."/>
            <person name="Held B."/>
            <person name="Lapidus A."/>
            <person name="Nolan M."/>
            <person name="Copeland A."/>
            <person name="Lucas S."/>
            <person name="Del Rio T.G."/>
            <person name="Tice H."/>
            <person name="Cheng J.F."/>
            <person name="Chertkov O."/>
            <person name="Goodwin L."/>
            <person name="Tapia R."/>
            <person name="Han C."/>
            <person name="Liolios K."/>
            <person name="Ivanova N."/>
            <person name="Mavromatis K."/>
            <person name="Ovchinnikova G."/>
            <person name="Pati A."/>
            <person name="Chen A."/>
            <person name="Palaniappan K."/>
            <person name="Land M."/>
            <person name="Hauser L."/>
            <person name="Chang Y.J."/>
            <person name="Jeffries C.D."/>
            <person name="Pukall R."/>
            <person name="Spring S."/>
            <person name="Rohde M."/>
            <person name="Sikorski J."/>
            <person name="Goker M."/>
            <person name="Woyke T."/>
            <person name="Bristow J."/>
            <person name="Eisen J.A."/>
            <person name="Markowitz V."/>
            <person name="Hugenholtz P."/>
            <person name="Kyrpides N.C."/>
            <person name="Klenk H.P."/>
        </authorList>
    </citation>
    <scope>NUCLEOTIDE SEQUENCE [LARGE SCALE GENOMIC DNA]</scope>
    <source>
        <strain evidence="2 3">DSM 12260</strain>
    </source>
</reference>
<dbReference type="PANTHER" id="PTHR16222">
    <property type="entry name" value="ADP-RIBOSYLGLYCOHYDROLASE"/>
    <property type="match status" value="1"/>
</dbReference>
<dbReference type="OrthoDB" id="9814572at2"/>
<organism evidence="2 3">
    <name type="scientific">Aminomonas paucivorans DSM 12260</name>
    <dbReference type="NCBI Taxonomy" id="584708"/>
    <lineage>
        <taxon>Bacteria</taxon>
        <taxon>Thermotogati</taxon>
        <taxon>Synergistota</taxon>
        <taxon>Synergistia</taxon>
        <taxon>Synergistales</taxon>
        <taxon>Synergistaceae</taxon>
        <taxon>Aminomonas</taxon>
    </lineage>
</organism>
<dbReference type="GO" id="GO:0046872">
    <property type="term" value="F:metal ion binding"/>
    <property type="evidence" value="ECO:0007669"/>
    <property type="project" value="UniProtKB-KW"/>
</dbReference>
<accession>E3CXK2</accession>
<dbReference type="EMBL" id="CM001022">
    <property type="protein sequence ID" value="EFQ24446.1"/>
    <property type="molecule type" value="Genomic_DNA"/>
</dbReference>
<dbReference type="AlphaFoldDB" id="E3CXK2"/>
<feature type="binding site" evidence="1">
    <location>
        <position position="37"/>
    </location>
    <ligand>
        <name>Mg(2+)</name>
        <dbReference type="ChEBI" id="CHEBI:18420"/>
        <label>1</label>
    </ligand>
</feature>
<dbReference type="PANTHER" id="PTHR16222:SF12">
    <property type="entry name" value="ADP-RIBOSYLGLYCOHYDROLASE-RELATED"/>
    <property type="match status" value="1"/>
</dbReference>
<dbReference type="PaxDb" id="584708-Apau_2035"/>
<feature type="binding site" evidence="1">
    <location>
        <position position="38"/>
    </location>
    <ligand>
        <name>Mg(2+)</name>
        <dbReference type="ChEBI" id="CHEBI:18420"/>
        <label>1</label>
    </ligand>
</feature>
<dbReference type="eggNOG" id="COG1397">
    <property type="taxonomic scope" value="Bacteria"/>
</dbReference>
<proteinExistence type="predicted"/>
<protein>
    <submittedName>
        <fullName evidence="2">ADP-ribosylation/Crystallin J1</fullName>
    </submittedName>
</protein>
<feature type="binding site" evidence="1">
    <location>
        <position position="213"/>
    </location>
    <ligand>
        <name>Mg(2+)</name>
        <dbReference type="ChEBI" id="CHEBI:18420"/>
        <label>1</label>
    </ligand>
</feature>
<feature type="binding site" evidence="1">
    <location>
        <position position="211"/>
    </location>
    <ligand>
        <name>Mg(2+)</name>
        <dbReference type="ChEBI" id="CHEBI:18420"/>
        <label>1</label>
    </ligand>
</feature>
<dbReference type="Gene3D" id="1.10.4080.10">
    <property type="entry name" value="ADP-ribosylation/Crystallin J1"/>
    <property type="match status" value="1"/>
</dbReference>
<evidence type="ECO:0000313" key="3">
    <source>
        <dbReference type="Proteomes" id="UP000005096"/>
    </source>
</evidence>
<keyword evidence="3" id="KW-1185">Reference proteome</keyword>
<dbReference type="InterPro" id="IPR036705">
    <property type="entry name" value="Ribosyl_crysJ1_sf"/>
</dbReference>
<evidence type="ECO:0000313" key="2">
    <source>
        <dbReference type="EMBL" id="EFQ24446.1"/>
    </source>
</evidence>